<protein>
    <recommendedName>
        <fullName evidence="3">Phenol degradation protein meta</fullName>
    </recommendedName>
</protein>
<evidence type="ECO:0000313" key="1">
    <source>
        <dbReference type="EMBL" id="VVO25609.1"/>
    </source>
</evidence>
<accession>A0A5E7IUV7</accession>
<organism evidence="1 2">
    <name type="scientific">Pseudomonas fluorescens</name>
    <dbReference type="NCBI Taxonomy" id="294"/>
    <lineage>
        <taxon>Bacteria</taxon>
        <taxon>Pseudomonadati</taxon>
        <taxon>Pseudomonadota</taxon>
        <taxon>Gammaproteobacteria</taxon>
        <taxon>Pseudomonadales</taxon>
        <taxon>Pseudomonadaceae</taxon>
        <taxon>Pseudomonas</taxon>
    </lineage>
</organism>
<sequence>MGGGTASCRLQKGIRMYKKLAVIGLGLALSNLAWGTEGGGGAYANGSEGFLTGYMPPAGTYLVNYNMFYSADSFKNKSPVFDDFEVATFASIARLIHVTDKKILGGDWAMHAFLVYADVNVKNLNGARQRQGGIGDLIFDPIALGWHFGNWHVITGVDLYLPTGNYDKNDLANLGRNYMTIEPLVDFTYLNPAGYEFSMKTMFDYNFENHATDYRSGNELHADFVAAKHVGQWAFGVGGYAYKQLTGDSGDGAVLGDFKGRAFALGPQVAYTAKNGINVAVRVQHEFDVQNRPEGDKLWLNIALPL</sequence>
<evidence type="ECO:0008006" key="3">
    <source>
        <dbReference type="Google" id="ProtNLM"/>
    </source>
</evidence>
<evidence type="ECO:0000313" key="2">
    <source>
        <dbReference type="Proteomes" id="UP000326557"/>
    </source>
</evidence>
<dbReference type="Pfam" id="PF13557">
    <property type="entry name" value="Phenol_MetA_deg"/>
    <property type="match status" value="1"/>
</dbReference>
<dbReference type="EMBL" id="CABVHP010000016">
    <property type="protein sequence ID" value="VVO25609.1"/>
    <property type="molecule type" value="Genomic_DNA"/>
</dbReference>
<name>A0A5E7IUV7_PSEFL</name>
<reference evidence="1 2" key="1">
    <citation type="submission" date="2019-09" db="EMBL/GenBank/DDBJ databases">
        <authorList>
            <person name="Chandra G."/>
            <person name="Truman W A."/>
        </authorList>
    </citation>
    <scope>NUCLEOTIDE SEQUENCE [LARGE SCALE GENOMIC DNA]</scope>
    <source>
        <strain evidence="1">PS704</strain>
    </source>
</reference>
<dbReference type="Proteomes" id="UP000326557">
    <property type="component" value="Unassembled WGS sequence"/>
</dbReference>
<dbReference type="InterPro" id="IPR025737">
    <property type="entry name" value="FApF"/>
</dbReference>
<proteinExistence type="predicted"/>
<dbReference type="AlphaFoldDB" id="A0A5E7IUV7"/>
<gene>
    <name evidence="1" type="ORF">PS704_04580</name>
</gene>